<comment type="caution">
    <text evidence="1">The sequence shown here is derived from an EMBL/GenBank/DDBJ whole genome shotgun (WGS) entry which is preliminary data.</text>
</comment>
<sequence>MGLIRPATPGFIVTLIATGLLAVVSFSVPWFKSVFFLRASLAVEGISGSITFGTLGYCLELSNGTTCSKPSVGYQLNINQLVGDNTKLQIPNVVVKWLTYALVLHIVAFAFAAVSAVFGLLAHVREFSMTCFSTCISGFGAAIALLAFIFDLAFFFVAKSRINAVKGGSATMGNAIWLTLAAWLLLFFSGCFYGLGRCCVRRRPRDNQRNGSEWNPPVSTGPTYEDQMRLDAVKAEADRKARAKQGEVGLPAFQEYDPTQPLTAGDEETGPTLPYRDNGPYGRQPVQQGYAGGYARAQPGTRAVDEYYAPAVAAQTNNAYPPQPRRQPTNSSGHTQQTSGYAPSNYAGAHAITTSEAVPAGAYGAGGQYGPGHQQYPTQASQYRQHDEYAAGYGQVAPVNNSYNIPAPSHAQYPTADAYQDPFQSQYAPPPAAPLNTETYNATALLPGAARTVSPPRAYTHSPPQTFYTQDTGAGVGVTRSYTLGGGGYGDNIVPDLHEPEPSPAASSFLPYPGSEPPTPQPSGGLQHSTSRVSPTSPRGPRPISSPIYDDSPPLYDEGLSHTAPPLAGKR</sequence>
<name>A0ACB8SB51_9AGAM</name>
<dbReference type="Proteomes" id="UP000814033">
    <property type="component" value="Unassembled WGS sequence"/>
</dbReference>
<dbReference type="EMBL" id="MU275840">
    <property type="protein sequence ID" value="KAI0053432.1"/>
    <property type="molecule type" value="Genomic_DNA"/>
</dbReference>
<protein>
    <submittedName>
        <fullName evidence="1">Pali-domain-containing protein</fullName>
    </submittedName>
</protein>
<organism evidence="1 2">
    <name type="scientific">Auriscalpium vulgare</name>
    <dbReference type="NCBI Taxonomy" id="40419"/>
    <lineage>
        <taxon>Eukaryota</taxon>
        <taxon>Fungi</taxon>
        <taxon>Dikarya</taxon>
        <taxon>Basidiomycota</taxon>
        <taxon>Agaricomycotina</taxon>
        <taxon>Agaricomycetes</taxon>
        <taxon>Russulales</taxon>
        <taxon>Auriscalpiaceae</taxon>
        <taxon>Auriscalpium</taxon>
    </lineage>
</organism>
<keyword evidence="2" id="KW-1185">Reference proteome</keyword>
<evidence type="ECO:0000313" key="1">
    <source>
        <dbReference type="EMBL" id="KAI0053432.1"/>
    </source>
</evidence>
<reference evidence="1" key="2">
    <citation type="journal article" date="2022" name="New Phytol.">
        <title>Evolutionary transition to the ectomycorrhizal habit in the genomes of a hyperdiverse lineage of mushroom-forming fungi.</title>
        <authorList>
            <person name="Looney B."/>
            <person name="Miyauchi S."/>
            <person name="Morin E."/>
            <person name="Drula E."/>
            <person name="Courty P.E."/>
            <person name="Kohler A."/>
            <person name="Kuo A."/>
            <person name="LaButti K."/>
            <person name="Pangilinan J."/>
            <person name="Lipzen A."/>
            <person name="Riley R."/>
            <person name="Andreopoulos W."/>
            <person name="He G."/>
            <person name="Johnson J."/>
            <person name="Nolan M."/>
            <person name="Tritt A."/>
            <person name="Barry K.W."/>
            <person name="Grigoriev I.V."/>
            <person name="Nagy L.G."/>
            <person name="Hibbett D."/>
            <person name="Henrissat B."/>
            <person name="Matheny P.B."/>
            <person name="Labbe J."/>
            <person name="Martin F.M."/>
        </authorList>
    </citation>
    <scope>NUCLEOTIDE SEQUENCE</scope>
    <source>
        <strain evidence="1">FP105234-sp</strain>
    </source>
</reference>
<gene>
    <name evidence="1" type="ORF">FA95DRAFT_1601071</name>
</gene>
<reference evidence="1" key="1">
    <citation type="submission" date="2021-02" db="EMBL/GenBank/DDBJ databases">
        <authorList>
            <consortium name="DOE Joint Genome Institute"/>
            <person name="Ahrendt S."/>
            <person name="Looney B.P."/>
            <person name="Miyauchi S."/>
            <person name="Morin E."/>
            <person name="Drula E."/>
            <person name="Courty P.E."/>
            <person name="Chicoki N."/>
            <person name="Fauchery L."/>
            <person name="Kohler A."/>
            <person name="Kuo A."/>
            <person name="Labutti K."/>
            <person name="Pangilinan J."/>
            <person name="Lipzen A."/>
            <person name="Riley R."/>
            <person name="Andreopoulos W."/>
            <person name="He G."/>
            <person name="Johnson J."/>
            <person name="Barry K.W."/>
            <person name="Grigoriev I.V."/>
            <person name="Nagy L."/>
            <person name="Hibbett D."/>
            <person name="Henrissat B."/>
            <person name="Matheny P.B."/>
            <person name="Labbe J."/>
            <person name="Martin F."/>
        </authorList>
    </citation>
    <scope>NUCLEOTIDE SEQUENCE</scope>
    <source>
        <strain evidence="1">FP105234-sp</strain>
    </source>
</reference>
<accession>A0ACB8SB51</accession>
<proteinExistence type="predicted"/>
<evidence type="ECO:0000313" key="2">
    <source>
        <dbReference type="Proteomes" id="UP000814033"/>
    </source>
</evidence>